<dbReference type="InParanoid" id="W4KMZ0"/>
<dbReference type="SUPFAM" id="SSF53474">
    <property type="entry name" value="alpha/beta-Hydrolases"/>
    <property type="match status" value="1"/>
</dbReference>
<dbReference type="Gene3D" id="3.40.50.1820">
    <property type="entry name" value="alpha/beta hydrolase"/>
    <property type="match status" value="1"/>
</dbReference>
<gene>
    <name evidence="2" type="ORF">HETIRDRAFT_307924</name>
</gene>
<protein>
    <recommendedName>
        <fullName evidence="1">Dienelactone hydrolase domain-containing protein</fullName>
    </recommendedName>
</protein>
<reference evidence="2 3" key="1">
    <citation type="journal article" date="2012" name="New Phytol.">
        <title>Insight into trade-off between wood decay and parasitism from the genome of a fungal forest pathogen.</title>
        <authorList>
            <person name="Olson A."/>
            <person name="Aerts A."/>
            <person name="Asiegbu F."/>
            <person name="Belbahri L."/>
            <person name="Bouzid O."/>
            <person name="Broberg A."/>
            <person name="Canback B."/>
            <person name="Coutinho P.M."/>
            <person name="Cullen D."/>
            <person name="Dalman K."/>
            <person name="Deflorio G."/>
            <person name="van Diepen L.T."/>
            <person name="Dunand C."/>
            <person name="Duplessis S."/>
            <person name="Durling M."/>
            <person name="Gonthier P."/>
            <person name="Grimwood J."/>
            <person name="Fossdal C.G."/>
            <person name="Hansson D."/>
            <person name="Henrissat B."/>
            <person name="Hietala A."/>
            <person name="Himmelstrand K."/>
            <person name="Hoffmeister D."/>
            <person name="Hogberg N."/>
            <person name="James T.Y."/>
            <person name="Karlsson M."/>
            <person name="Kohler A."/>
            <person name="Kues U."/>
            <person name="Lee Y.H."/>
            <person name="Lin Y.C."/>
            <person name="Lind M."/>
            <person name="Lindquist E."/>
            <person name="Lombard V."/>
            <person name="Lucas S."/>
            <person name="Lunden K."/>
            <person name="Morin E."/>
            <person name="Murat C."/>
            <person name="Park J."/>
            <person name="Raffaello T."/>
            <person name="Rouze P."/>
            <person name="Salamov A."/>
            <person name="Schmutz J."/>
            <person name="Solheim H."/>
            <person name="Stahlberg J."/>
            <person name="Velez H."/>
            <person name="de Vries R.P."/>
            <person name="Wiebenga A."/>
            <person name="Woodward S."/>
            <person name="Yakovlev I."/>
            <person name="Garbelotto M."/>
            <person name="Martin F."/>
            <person name="Grigoriev I.V."/>
            <person name="Stenlid J."/>
        </authorList>
    </citation>
    <scope>NUCLEOTIDE SEQUENCE [LARGE SCALE GENOMIC DNA]</scope>
    <source>
        <strain evidence="2 3">TC 32-1</strain>
    </source>
</reference>
<dbReference type="STRING" id="747525.W4KMZ0"/>
<dbReference type="HOGENOM" id="CLU_054590_2_1_1"/>
<sequence length="257" mass="28921">MSDSKVLASPPGECCTKTVQHSGTAVGVFEDLNGVNTYVSYPPTRQERYRRIIFFFADVFGPMYINNQLIMDYFASKAGYLILGPDYFEGDFVFHHYGVEPDFDLGKWVGPKREKAYQLVPTFVDAAKAKFGTTETKYAAVGYCFGGPDVLGLTATDWLAAGAIAHPAMLDEDHFANSKRPLFLSCAETDHTFPTDSRHRSEELLRDSAFKPEYHFQVFARVAHGFAIRGNPDVPHERWAKEQSANSIIGWFDRFCN</sequence>
<evidence type="ECO:0000313" key="3">
    <source>
        <dbReference type="Proteomes" id="UP000030671"/>
    </source>
</evidence>
<dbReference type="InterPro" id="IPR002925">
    <property type="entry name" value="Dienelactn_hydro"/>
</dbReference>
<evidence type="ECO:0000313" key="2">
    <source>
        <dbReference type="EMBL" id="ETW86406.1"/>
    </source>
</evidence>
<dbReference type="InterPro" id="IPR029058">
    <property type="entry name" value="AB_hydrolase_fold"/>
</dbReference>
<dbReference type="RefSeq" id="XP_009540432.1">
    <property type="nucleotide sequence ID" value="XM_009542137.1"/>
</dbReference>
<feature type="domain" description="Dienelactone hydrolase" evidence="1">
    <location>
        <begin position="43"/>
        <end position="255"/>
    </location>
</feature>
<dbReference type="Pfam" id="PF01738">
    <property type="entry name" value="DLH"/>
    <property type="match status" value="1"/>
</dbReference>
<dbReference type="EMBL" id="KI925454">
    <property type="protein sequence ID" value="ETW86406.1"/>
    <property type="molecule type" value="Genomic_DNA"/>
</dbReference>
<dbReference type="PANTHER" id="PTHR17630">
    <property type="entry name" value="DIENELACTONE HYDROLASE"/>
    <property type="match status" value="1"/>
</dbReference>
<organism evidence="2 3">
    <name type="scientific">Heterobasidion irregulare (strain TC 32-1)</name>
    <dbReference type="NCBI Taxonomy" id="747525"/>
    <lineage>
        <taxon>Eukaryota</taxon>
        <taxon>Fungi</taxon>
        <taxon>Dikarya</taxon>
        <taxon>Basidiomycota</taxon>
        <taxon>Agaricomycotina</taxon>
        <taxon>Agaricomycetes</taxon>
        <taxon>Russulales</taxon>
        <taxon>Bondarzewiaceae</taxon>
        <taxon>Heterobasidion</taxon>
        <taxon>Heterobasidion annosum species complex</taxon>
    </lineage>
</organism>
<dbReference type="AlphaFoldDB" id="W4KMZ0"/>
<proteinExistence type="predicted"/>
<accession>W4KMZ0</accession>
<dbReference type="GO" id="GO:0016787">
    <property type="term" value="F:hydrolase activity"/>
    <property type="evidence" value="ECO:0007669"/>
    <property type="project" value="InterPro"/>
</dbReference>
<dbReference type="eggNOG" id="KOG3043">
    <property type="taxonomic scope" value="Eukaryota"/>
</dbReference>
<evidence type="ECO:0000259" key="1">
    <source>
        <dbReference type="Pfam" id="PF01738"/>
    </source>
</evidence>
<dbReference type="Proteomes" id="UP000030671">
    <property type="component" value="Unassembled WGS sequence"/>
</dbReference>
<dbReference type="PANTHER" id="PTHR17630:SF44">
    <property type="entry name" value="PROTEIN AIM2"/>
    <property type="match status" value="1"/>
</dbReference>
<keyword evidence="3" id="KW-1185">Reference proteome</keyword>
<dbReference type="GeneID" id="20669537"/>
<dbReference type="OrthoDB" id="1393670at2759"/>
<name>W4KMZ0_HETIT</name>
<dbReference type="KEGG" id="hir:HETIRDRAFT_307924"/>